<gene>
    <name evidence="3" type="ORF">CWI70_08845</name>
</gene>
<proteinExistence type="predicted"/>
<feature type="region of interest" description="Disordered" evidence="2">
    <location>
        <begin position="26"/>
        <end position="56"/>
    </location>
</feature>
<evidence type="ECO:0000256" key="1">
    <source>
        <dbReference type="SAM" id="Coils"/>
    </source>
</evidence>
<evidence type="ECO:0000313" key="4">
    <source>
        <dbReference type="Proteomes" id="UP000287649"/>
    </source>
</evidence>
<dbReference type="Proteomes" id="UP000287649">
    <property type="component" value="Unassembled WGS sequence"/>
</dbReference>
<reference evidence="4" key="1">
    <citation type="journal article" date="2018" name="Front. Microbiol.">
        <title>Genome-Based Analysis Reveals the Taxonomy and Diversity of the Family Idiomarinaceae.</title>
        <authorList>
            <person name="Liu Y."/>
            <person name="Lai Q."/>
            <person name="Shao Z."/>
        </authorList>
    </citation>
    <scope>NUCLEOTIDE SEQUENCE [LARGE SCALE GENOMIC DNA]</scope>
    <source>
        <strain evidence="4">PO-M2</strain>
    </source>
</reference>
<accession>A0A432Y7A0</accession>
<organism evidence="3 4">
    <name type="scientific">Pseudidiomarina homiensis</name>
    <dbReference type="NCBI Taxonomy" id="364198"/>
    <lineage>
        <taxon>Bacteria</taxon>
        <taxon>Pseudomonadati</taxon>
        <taxon>Pseudomonadota</taxon>
        <taxon>Gammaproteobacteria</taxon>
        <taxon>Alteromonadales</taxon>
        <taxon>Idiomarinaceae</taxon>
        <taxon>Pseudidiomarina</taxon>
    </lineage>
</organism>
<dbReference type="AlphaFoldDB" id="A0A432Y7A0"/>
<evidence type="ECO:0000313" key="3">
    <source>
        <dbReference type="EMBL" id="RUO56823.1"/>
    </source>
</evidence>
<dbReference type="EMBL" id="PIPX01000001">
    <property type="protein sequence ID" value="RUO56823.1"/>
    <property type="molecule type" value="Genomic_DNA"/>
</dbReference>
<protein>
    <submittedName>
        <fullName evidence="3">Uncharacterized protein</fullName>
    </submittedName>
</protein>
<keyword evidence="1" id="KW-0175">Coiled coil</keyword>
<dbReference type="OrthoDB" id="9825758at2"/>
<sequence length="308" mass="34773">MRFVFGVILVLTTAITIWLMTLNSPSPDPDVSELSTSVELSRHERNSNEENTAQPELARTNDTIEHKDLSLVEQALLRFPHISAHELEAIFANNPELKKIRVDFIIALIERGDMAADELITNFRFWGPYTVAQSAAGNAPHDLTLDQFNKLIELGADVNGEKLWRIVMAKQTNGKVLDKWYTHAALGPEVHKELFGNAITFGNTALYDFLTNGVGTQLVLNEEEDKYISELTNEVKGSLDGYAQLKQQLDETSDAKKHLQRQNLINRLQRWHGQAQILKAMSDDESERAELEQVAAQLSQKLKEFAQH</sequence>
<name>A0A432Y7A0_9GAMM</name>
<comment type="caution">
    <text evidence="3">The sequence shown here is derived from an EMBL/GenBank/DDBJ whole genome shotgun (WGS) entry which is preliminary data.</text>
</comment>
<keyword evidence="4" id="KW-1185">Reference proteome</keyword>
<dbReference type="RefSeq" id="WP_126772437.1">
    <property type="nucleotide sequence ID" value="NZ_PIPX01000001.1"/>
</dbReference>
<evidence type="ECO:0000256" key="2">
    <source>
        <dbReference type="SAM" id="MobiDB-lite"/>
    </source>
</evidence>
<feature type="coiled-coil region" evidence="1">
    <location>
        <begin position="242"/>
        <end position="308"/>
    </location>
</feature>